<keyword evidence="2" id="KW-1185">Reference proteome</keyword>
<proteinExistence type="predicted"/>
<reference evidence="1" key="1">
    <citation type="submission" date="2022-07" db="EMBL/GenBank/DDBJ databases">
        <title>Genome Sequence of Phlebia brevispora.</title>
        <authorList>
            <person name="Buettner E."/>
        </authorList>
    </citation>
    <scope>NUCLEOTIDE SEQUENCE</scope>
    <source>
        <strain evidence="1">MPL23</strain>
    </source>
</reference>
<protein>
    <submittedName>
        <fullName evidence="1">Uncharacterized protein</fullName>
    </submittedName>
</protein>
<name>A0ACC1T5Q8_9APHY</name>
<dbReference type="Proteomes" id="UP001148662">
    <property type="component" value="Unassembled WGS sequence"/>
</dbReference>
<dbReference type="EMBL" id="JANHOG010000515">
    <property type="protein sequence ID" value="KAJ3553644.1"/>
    <property type="molecule type" value="Genomic_DNA"/>
</dbReference>
<sequence>MIARKVRDGHPRLHIVSLKLSLYTAHRDAVWGVKWTAADAVVSISADGSIKKWDSTSGQVASSQPPHTLGLVSLDTDTTGQKALYNTLEGLTCLWDLENGEVVGKFESYARTASESSEPAWSVSLNPNGQTYAATGGSGNVSIHSAEPSSFGQRQSVLSSGRNKFGMFCKHSPDGTRVAMSSEAGQIYIFDLAAEKLLSTYTSHAMAVRSLAWSPDSQLLVSASEDKRLIIHDVRYSASGKPGSGAVATLTGHSSWVLSVDVSPDARLALSGSADKTVKVWDLTARAAVSTIQETGEVWGVSWRPRPPQHGSAGEFVSAGEDGIVRWWRGAGAS</sequence>
<evidence type="ECO:0000313" key="1">
    <source>
        <dbReference type="EMBL" id="KAJ3553644.1"/>
    </source>
</evidence>
<evidence type="ECO:0000313" key="2">
    <source>
        <dbReference type="Proteomes" id="UP001148662"/>
    </source>
</evidence>
<gene>
    <name evidence="1" type="ORF">NM688_g3494</name>
</gene>
<accession>A0ACC1T5Q8</accession>
<organism evidence="1 2">
    <name type="scientific">Phlebia brevispora</name>
    <dbReference type="NCBI Taxonomy" id="194682"/>
    <lineage>
        <taxon>Eukaryota</taxon>
        <taxon>Fungi</taxon>
        <taxon>Dikarya</taxon>
        <taxon>Basidiomycota</taxon>
        <taxon>Agaricomycotina</taxon>
        <taxon>Agaricomycetes</taxon>
        <taxon>Polyporales</taxon>
        <taxon>Meruliaceae</taxon>
        <taxon>Phlebia</taxon>
    </lineage>
</organism>
<comment type="caution">
    <text evidence="1">The sequence shown here is derived from an EMBL/GenBank/DDBJ whole genome shotgun (WGS) entry which is preliminary data.</text>
</comment>